<dbReference type="InterPro" id="IPR018060">
    <property type="entry name" value="HTH_AraC"/>
</dbReference>
<dbReference type="Proteomes" id="UP000824259">
    <property type="component" value="Unassembled WGS sequence"/>
</dbReference>
<dbReference type="SMART" id="SM00342">
    <property type="entry name" value="HTH_ARAC"/>
    <property type="match status" value="1"/>
</dbReference>
<organism evidence="5 6">
    <name type="scientific">Candidatus Alistipes avicola</name>
    <dbReference type="NCBI Taxonomy" id="2838432"/>
    <lineage>
        <taxon>Bacteria</taxon>
        <taxon>Pseudomonadati</taxon>
        <taxon>Bacteroidota</taxon>
        <taxon>Bacteroidia</taxon>
        <taxon>Bacteroidales</taxon>
        <taxon>Rikenellaceae</taxon>
        <taxon>Alistipes</taxon>
    </lineage>
</organism>
<dbReference type="GO" id="GO:0043565">
    <property type="term" value="F:sequence-specific DNA binding"/>
    <property type="evidence" value="ECO:0007669"/>
    <property type="project" value="InterPro"/>
</dbReference>
<dbReference type="EMBL" id="DWYR01000019">
    <property type="protein sequence ID" value="HJA99249.1"/>
    <property type="molecule type" value="Genomic_DNA"/>
</dbReference>
<reference evidence="5" key="1">
    <citation type="journal article" date="2021" name="PeerJ">
        <title>Extensive microbial diversity within the chicken gut microbiome revealed by metagenomics and culture.</title>
        <authorList>
            <person name="Gilroy R."/>
            <person name="Ravi A."/>
            <person name="Getino M."/>
            <person name="Pursley I."/>
            <person name="Horton D.L."/>
            <person name="Alikhan N.F."/>
            <person name="Baker D."/>
            <person name="Gharbi K."/>
            <person name="Hall N."/>
            <person name="Watson M."/>
            <person name="Adriaenssens E.M."/>
            <person name="Foster-Nyarko E."/>
            <person name="Jarju S."/>
            <person name="Secka A."/>
            <person name="Antonio M."/>
            <person name="Oren A."/>
            <person name="Chaudhuri R.R."/>
            <person name="La Ragione R."/>
            <person name="Hildebrand F."/>
            <person name="Pallen M.J."/>
        </authorList>
    </citation>
    <scope>NUCLEOTIDE SEQUENCE</scope>
    <source>
        <strain evidence="5">CHK169-11906</strain>
    </source>
</reference>
<sequence length="297" mass="34248">MATDEITLQRISIPRIKEQMKDIHYLSDDLVISSLDLEYNIPREHPTMIDGFAAIIIISGTAVMTIDTVEYEVCPNTIVLLGTDRVVRTISCSKDLSAFLVVCSKSFLNDIQVDLSTSLSIYMRLEKQPCLQVTPQDTQEIRLIFQLIKTILASDKKHYRQEIIRSLFTAVYYLITELNLREHKNEMRQGRAEVIFDEFMKLLREYNRQERNVGFYAHKLNITPKYLSTVAKSVSGKTAAKWIDESVILEAKSLLRYSGLSIQEIAYRLNFSTQSFFGKYFKQHTGYSPSRFKRGGK</sequence>
<evidence type="ECO:0000313" key="5">
    <source>
        <dbReference type="EMBL" id="HJA99249.1"/>
    </source>
</evidence>
<dbReference type="PANTHER" id="PTHR43280:SF32">
    <property type="entry name" value="TRANSCRIPTIONAL REGULATORY PROTEIN"/>
    <property type="match status" value="1"/>
</dbReference>
<evidence type="ECO:0000259" key="4">
    <source>
        <dbReference type="PROSITE" id="PS01124"/>
    </source>
</evidence>
<name>A0A9D2L4R0_9BACT</name>
<gene>
    <name evidence="5" type="ORF">H9779_06615</name>
</gene>
<keyword evidence="2" id="KW-0238">DNA-binding</keyword>
<dbReference type="SUPFAM" id="SSF46689">
    <property type="entry name" value="Homeodomain-like"/>
    <property type="match status" value="1"/>
</dbReference>
<evidence type="ECO:0000256" key="3">
    <source>
        <dbReference type="ARBA" id="ARBA00023163"/>
    </source>
</evidence>
<keyword evidence="1" id="KW-0805">Transcription regulation</keyword>
<dbReference type="PANTHER" id="PTHR43280">
    <property type="entry name" value="ARAC-FAMILY TRANSCRIPTIONAL REGULATOR"/>
    <property type="match status" value="1"/>
</dbReference>
<dbReference type="Pfam" id="PF12833">
    <property type="entry name" value="HTH_18"/>
    <property type="match status" value="1"/>
</dbReference>
<evidence type="ECO:0000313" key="6">
    <source>
        <dbReference type="Proteomes" id="UP000824259"/>
    </source>
</evidence>
<evidence type="ECO:0000256" key="1">
    <source>
        <dbReference type="ARBA" id="ARBA00023015"/>
    </source>
</evidence>
<reference evidence="5" key="2">
    <citation type="submission" date="2021-04" db="EMBL/GenBank/DDBJ databases">
        <authorList>
            <person name="Gilroy R."/>
        </authorList>
    </citation>
    <scope>NUCLEOTIDE SEQUENCE</scope>
    <source>
        <strain evidence="5">CHK169-11906</strain>
    </source>
</reference>
<accession>A0A9D2L4R0</accession>
<proteinExistence type="predicted"/>
<evidence type="ECO:0000256" key="2">
    <source>
        <dbReference type="ARBA" id="ARBA00023125"/>
    </source>
</evidence>
<dbReference type="AlphaFoldDB" id="A0A9D2L4R0"/>
<protein>
    <submittedName>
        <fullName evidence="5">Helix-turn-helix domain-containing protein</fullName>
    </submittedName>
</protein>
<feature type="domain" description="HTH araC/xylS-type" evidence="4">
    <location>
        <begin position="197"/>
        <end position="295"/>
    </location>
</feature>
<dbReference type="InterPro" id="IPR009057">
    <property type="entry name" value="Homeodomain-like_sf"/>
</dbReference>
<comment type="caution">
    <text evidence="5">The sequence shown here is derived from an EMBL/GenBank/DDBJ whole genome shotgun (WGS) entry which is preliminary data.</text>
</comment>
<dbReference type="GO" id="GO:0003700">
    <property type="term" value="F:DNA-binding transcription factor activity"/>
    <property type="evidence" value="ECO:0007669"/>
    <property type="project" value="InterPro"/>
</dbReference>
<dbReference type="PROSITE" id="PS01124">
    <property type="entry name" value="HTH_ARAC_FAMILY_2"/>
    <property type="match status" value="1"/>
</dbReference>
<keyword evidence="3" id="KW-0804">Transcription</keyword>
<dbReference type="Gene3D" id="1.10.10.60">
    <property type="entry name" value="Homeodomain-like"/>
    <property type="match status" value="1"/>
</dbReference>